<comment type="pathway">
    <text evidence="1 7">Cofactor biosynthesis; riboflavin biosynthesis; riboflavin from 2-hydroxy-3-oxobutyl phosphate and 5-amino-6-(D-ribitylamino)uracil: step 1/2.</text>
</comment>
<dbReference type="EC" id="2.5.1.78" evidence="3 7"/>
<evidence type="ECO:0000256" key="4">
    <source>
        <dbReference type="ARBA" id="ARBA00022619"/>
    </source>
</evidence>
<evidence type="ECO:0000256" key="2">
    <source>
        <dbReference type="ARBA" id="ARBA00007424"/>
    </source>
</evidence>
<dbReference type="GO" id="GO:0000906">
    <property type="term" value="F:6,7-dimethyl-8-ribityllumazine synthase activity"/>
    <property type="evidence" value="ECO:0007669"/>
    <property type="project" value="UniProtKB-UniRule"/>
</dbReference>
<feature type="binding site" evidence="7">
    <location>
        <position position="122"/>
    </location>
    <ligand>
        <name>(2S)-2-hydroxy-3-oxobutyl phosphate</name>
        <dbReference type="ChEBI" id="CHEBI:58830"/>
    </ligand>
</feature>
<dbReference type="STRING" id="1082479.SAMN05216241_102330"/>
<evidence type="ECO:0000256" key="5">
    <source>
        <dbReference type="ARBA" id="ARBA00022679"/>
    </source>
</evidence>
<reference evidence="8 9" key="1">
    <citation type="submission" date="2016-10" db="EMBL/GenBank/DDBJ databases">
        <authorList>
            <person name="de Groot N.N."/>
        </authorList>
    </citation>
    <scope>NUCLEOTIDE SEQUENCE [LARGE SCALE GENOMIC DNA]</scope>
    <source>
        <strain evidence="8 9">DSM 25584</strain>
    </source>
</reference>
<protein>
    <recommendedName>
        <fullName evidence="3 7">6,7-dimethyl-8-ribityllumazine synthase</fullName>
        <shortName evidence="7">DMRL synthase</shortName>
        <shortName evidence="7">LS</shortName>
        <shortName evidence="7">Lumazine synthase</shortName>
        <ecNumber evidence="3 7">2.5.1.78</ecNumber>
    </recommendedName>
</protein>
<gene>
    <name evidence="7" type="primary">ribH</name>
    <name evidence="8" type="ORF">SAMN05216241_102330</name>
</gene>
<comment type="similarity">
    <text evidence="2 7">Belongs to the DMRL synthase family.</text>
</comment>
<dbReference type="CDD" id="cd09209">
    <property type="entry name" value="Lumazine_synthase-I"/>
    <property type="match status" value="1"/>
</dbReference>
<dbReference type="AlphaFoldDB" id="A0A1G7NVM4"/>
<feature type="binding site" evidence="7">
    <location>
        <begin position="80"/>
        <end position="81"/>
    </location>
    <ligand>
        <name>(2S)-2-hydroxy-3-oxobutyl phosphate</name>
        <dbReference type="ChEBI" id="CHEBI:58830"/>
    </ligand>
</feature>
<evidence type="ECO:0000256" key="1">
    <source>
        <dbReference type="ARBA" id="ARBA00004917"/>
    </source>
</evidence>
<dbReference type="PANTHER" id="PTHR21058">
    <property type="entry name" value="6,7-DIMETHYL-8-RIBITYLLUMAZINE SYNTHASE DMRL SYNTHASE LUMAZINE SYNTHASE"/>
    <property type="match status" value="1"/>
</dbReference>
<keyword evidence="5 7" id="KW-0808">Transferase</keyword>
<evidence type="ECO:0000313" key="8">
    <source>
        <dbReference type="EMBL" id="SDF78064.1"/>
    </source>
</evidence>
<dbReference type="Gene3D" id="3.40.50.960">
    <property type="entry name" value="Lumazine/riboflavin synthase"/>
    <property type="match status" value="1"/>
</dbReference>
<dbReference type="GO" id="GO:0005829">
    <property type="term" value="C:cytosol"/>
    <property type="evidence" value="ECO:0007669"/>
    <property type="project" value="TreeGrafter"/>
</dbReference>
<evidence type="ECO:0000256" key="7">
    <source>
        <dbReference type="HAMAP-Rule" id="MF_00178"/>
    </source>
</evidence>
<dbReference type="GO" id="GO:0009349">
    <property type="term" value="C:riboflavin synthase complex"/>
    <property type="evidence" value="ECO:0007669"/>
    <property type="project" value="UniProtKB-UniRule"/>
</dbReference>
<dbReference type="HAMAP" id="MF_00178">
    <property type="entry name" value="Lumazine_synth"/>
    <property type="match status" value="1"/>
</dbReference>
<feature type="binding site" evidence="7">
    <location>
        <begin position="75"/>
        <end position="77"/>
    </location>
    <ligand>
        <name>5-amino-6-(D-ribitylamino)uracil</name>
        <dbReference type="ChEBI" id="CHEBI:15934"/>
    </ligand>
</feature>
<feature type="active site" description="Proton donor" evidence="7">
    <location>
        <position position="83"/>
    </location>
</feature>
<name>A0A1G7NVM4_9PROT</name>
<evidence type="ECO:0000313" key="9">
    <source>
        <dbReference type="Proteomes" id="UP000199415"/>
    </source>
</evidence>
<dbReference type="EMBL" id="FNCE01000002">
    <property type="protein sequence ID" value="SDF78064.1"/>
    <property type="molecule type" value="Genomic_DNA"/>
</dbReference>
<organism evidence="8 9">
    <name type="scientific">Limimonas halophila</name>
    <dbReference type="NCBI Taxonomy" id="1082479"/>
    <lineage>
        <taxon>Bacteria</taxon>
        <taxon>Pseudomonadati</taxon>
        <taxon>Pseudomonadota</taxon>
        <taxon>Alphaproteobacteria</taxon>
        <taxon>Rhodospirillales</taxon>
        <taxon>Rhodovibrionaceae</taxon>
        <taxon>Limimonas</taxon>
    </lineage>
</organism>
<keyword evidence="9" id="KW-1185">Reference proteome</keyword>
<dbReference type="SUPFAM" id="SSF52121">
    <property type="entry name" value="Lumazine synthase"/>
    <property type="match status" value="1"/>
</dbReference>
<dbReference type="UniPathway" id="UPA00275">
    <property type="reaction ID" value="UER00404"/>
</dbReference>
<comment type="catalytic activity">
    <reaction evidence="6 7">
        <text>(2S)-2-hydroxy-3-oxobutyl phosphate + 5-amino-6-(D-ribitylamino)uracil = 6,7-dimethyl-8-(1-D-ribityl)lumazine + phosphate + 2 H2O + H(+)</text>
        <dbReference type="Rhea" id="RHEA:26152"/>
        <dbReference type="ChEBI" id="CHEBI:15377"/>
        <dbReference type="ChEBI" id="CHEBI:15378"/>
        <dbReference type="ChEBI" id="CHEBI:15934"/>
        <dbReference type="ChEBI" id="CHEBI:43474"/>
        <dbReference type="ChEBI" id="CHEBI:58201"/>
        <dbReference type="ChEBI" id="CHEBI:58830"/>
        <dbReference type="EC" id="2.5.1.78"/>
    </reaction>
</comment>
<feature type="binding site" evidence="7">
    <location>
        <begin position="44"/>
        <end position="46"/>
    </location>
    <ligand>
        <name>5-amino-6-(D-ribitylamino)uracil</name>
        <dbReference type="ChEBI" id="CHEBI:15934"/>
    </ligand>
</feature>
<dbReference type="InterPro" id="IPR036467">
    <property type="entry name" value="LS/RS_sf"/>
</dbReference>
<evidence type="ECO:0000256" key="3">
    <source>
        <dbReference type="ARBA" id="ARBA00012664"/>
    </source>
</evidence>
<dbReference type="GO" id="GO:0009231">
    <property type="term" value="P:riboflavin biosynthetic process"/>
    <property type="evidence" value="ECO:0007669"/>
    <property type="project" value="UniProtKB-UniRule"/>
</dbReference>
<accession>A0A1G7NVM4</accession>
<dbReference type="Proteomes" id="UP000199415">
    <property type="component" value="Unassembled WGS sequence"/>
</dbReference>
<dbReference type="InterPro" id="IPR002180">
    <property type="entry name" value="LS/RS"/>
</dbReference>
<proteinExistence type="inferred from homology"/>
<keyword evidence="4 7" id="KW-0686">Riboflavin biosynthesis</keyword>
<dbReference type="OrthoDB" id="9809709at2"/>
<dbReference type="Pfam" id="PF00885">
    <property type="entry name" value="DMRL_synthase"/>
    <property type="match status" value="1"/>
</dbReference>
<dbReference type="InterPro" id="IPR034964">
    <property type="entry name" value="LS"/>
</dbReference>
<feature type="binding site" evidence="7">
    <location>
        <position position="13"/>
    </location>
    <ligand>
        <name>5-amino-6-(D-ribitylamino)uracil</name>
        <dbReference type="ChEBI" id="CHEBI:15934"/>
    </ligand>
</feature>
<comment type="function">
    <text evidence="7">Catalyzes the formation of 6,7-dimethyl-8-ribityllumazine by condensation of 5-amino-6-(D-ribitylamino)uracil with 3,4-dihydroxy-2-butanone 4-phosphate. This is the penultimate step in the biosynthesis of riboflavin.</text>
</comment>
<feature type="binding site" evidence="7">
    <location>
        <position position="108"/>
    </location>
    <ligand>
        <name>5-amino-6-(D-ribitylamino)uracil</name>
        <dbReference type="ChEBI" id="CHEBI:15934"/>
    </ligand>
</feature>
<evidence type="ECO:0000256" key="6">
    <source>
        <dbReference type="ARBA" id="ARBA00048785"/>
    </source>
</evidence>
<dbReference type="NCBIfam" id="TIGR00114">
    <property type="entry name" value="lumazine-synth"/>
    <property type="match status" value="1"/>
</dbReference>
<dbReference type="RefSeq" id="WP_090018947.1">
    <property type="nucleotide sequence ID" value="NZ_FNCE01000002.1"/>
</dbReference>
<dbReference type="PANTHER" id="PTHR21058:SF0">
    <property type="entry name" value="6,7-DIMETHYL-8-RIBITYLLUMAZINE SYNTHASE"/>
    <property type="match status" value="1"/>
</dbReference>
<sequence>MTAPHILIAEARYYEDVGEHLLQGAIDTIERAGATWEHVRVPGAFELPAAVQIAVRSLDFYALRRRADGYVTLGCVIRGATSHYDHVCEQTTRKLQDLACHYTLALGYGLLTCENHEQALERARTDRRNKGGEAAQACLDMIELKRAYHLYPR</sequence>